<dbReference type="OrthoDB" id="9811557at2"/>
<dbReference type="Gene3D" id="1.10.1060.10">
    <property type="entry name" value="Alpha-helical ferredoxin"/>
    <property type="match status" value="1"/>
</dbReference>
<dbReference type="Pfam" id="PF02913">
    <property type="entry name" value="FAD-oxidase_C"/>
    <property type="match status" value="2"/>
</dbReference>
<keyword evidence="3" id="KW-0274">FAD</keyword>
<dbReference type="SUPFAM" id="SSF55103">
    <property type="entry name" value="FAD-linked oxidases, C-terminal domain"/>
    <property type="match status" value="1"/>
</dbReference>
<dbReference type="InterPro" id="IPR017896">
    <property type="entry name" value="4Fe4S_Fe-S-bd"/>
</dbReference>
<dbReference type="AlphaFoldDB" id="A0A1G6BAR4"/>
<dbReference type="STRING" id="617002.SAMN05660653_00847"/>
<evidence type="ECO:0000313" key="9">
    <source>
        <dbReference type="Proteomes" id="UP000198771"/>
    </source>
</evidence>
<feature type="domain" description="4Fe-4S ferredoxin-type" evidence="6">
    <location>
        <begin position="719"/>
        <end position="739"/>
    </location>
</feature>
<dbReference type="InterPro" id="IPR036318">
    <property type="entry name" value="FAD-bd_PCMH-like_sf"/>
</dbReference>
<evidence type="ECO:0000256" key="1">
    <source>
        <dbReference type="ARBA" id="ARBA00022630"/>
    </source>
</evidence>
<dbReference type="InterPro" id="IPR006094">
    <property type="entry name" value="Oxid_FAD_bind_N"/>
</dbReference>
<feature type="domain" description="FAD-binding PCMH-type" evidence="7">
    <location>
        <begin position="134"/>
        <end position="354"/>
    </location>
</feature>
<dbReference type="PROSITE" id="PS51379">
    <property type="entry name" value="4FE4S_FER_2"/>
    <property type="match status" value="2"/>
</dbReference>
<dbReference type="PANTHER" id="PTHR42934:SF2">
    <property type="entry name" value="GLYCOLATE OXIDASE SUBUNIT GLCD"/>
    <property type="match status" value="1"/>
</dbReference>
<dbReference type="PROSITE" id="PS51387">
    <property type="entry name" value="FAD_PCMH"/>
    <property type="match status" value="1"/>
</dbReference>
<proteinExistence type="predicted"/>
<dbReference type="InterPro" id="IPR016166">
    <property type="entry name" value="FAD-bd_PCMH"/>
</dbReference>
<accession>A0A1G6BAR4</accession>
<keyword evidence="2" id="KW-0479">Metal-binding</keyword>
<dbReference type="Pfam" id="PF02754">
    <property type="entry name" value="CCG"/>
    <property type="match status" value="2"/>
</dbReference>
<sequence length="1186" mass="131171">MTSRGPHISIPHIRLLPRVFNLTQEQVDSWPESVRSLAVEMAAELFLLRYNPFIAPDMVRNSVNAQLSANAPSLDSEYATALEQAVDHFWQDYEAEQNFKSDLIKRLQECLPTECINNNPNALVECSTDATDLRLELPLLVVAPENTEQVQCIIRLANEMGFSIVPRGGGSGLTGGAIPAGKRTVMLSLSRMKNILSIDKKEKKLCAQSGVITLNAIQAAAGQGLLFTVDPASKAASSLGGNISENAGGPFAFEYGTTLDNILSYVMVLPSGDCIEVRRKNHPLHKILPNEDAVFEVLDDQGQPRETISLHGSDIRGENLGKDVSNKFLGGLPGIQKEGVDGIITEACFILHPMPAYSRTLCLEFYGRSMHPAMLVINDLVAMRDTIREQGDLVKMSALEEFGTKYVQAIEYQKKSSRYEGDPISVLLIQMDSDDEAALDGAVGTVVDIVGPYENVDVFVASDSKQAEIFWEDRHRLSAITRRTSGFKINEDIVIPLKVIPEFSDFLEHLNLRCLAKAYRRALQEVAGLQGVADQDEFVEMELDYCARILKDEITAKELSDQEFEIQTQFFFQDLRNRYPRLQPELDEILTRMRATRIIVANHMHAGDGNCHVNIPVNSNDPQMLHQAEEAAGEVFKKVLELKGAVSGEHGIGITKIAFLPDEKIQALKAYKNKVDPKNIINPGKLTLREQPSPPYTFSFNRLIQDLSRSGLPERDRLIRLLTNIQTCSRCGKCKQVCPMYLPAQGLLFHPRNKNISLGAMIEAIYYTQTLTGQPEQRLLKELGRLMQHCTGCGKCTSACPVKINTPDVVLELRGYLQGKGADGHPFKNRIMDYLAKDPPCRLPRAAKFMAVAQNIQNKAIGLVPTKWRQRAESPLLRGKGPQLEFRNLSESLSLGKGSIFIPAGNGKSIQNKETVLYFPGCGAGLFFRSIGLATISLLLKADCQVILPESHLCCGYPLLAGGSEKAFQTNKDRNVAALTRLLNKAKGQGFTVSHIITACGSCREGVKDYHLAAKAGHALKHQDSLQFLLQRLAHKLPESLHAPGPLLYHAACHNEWSGVEGVKSGKIYAEALSKLLKTDVRISPHCCGESGLGAMTSPAIYNKLRRRKTDQLRSDIEQMDSPEPILVGCPSCRIGLTRCLQELGQQKKVVHTMEYMAGLLAGEDWEKNAAKEIAQSRFTQRNTRT</sequence>
<dbReference type="GO" id="GO:0016491">
    <property type="term" value="F:oxidoreductase activity"/>
    <property type="evidence" value="ECO:0007669"/>
    <property type="project" value="UniProtKB-ARBA"/>
</dbReference>
<dbReference type="GO" id="GO:0046872">
    <property type="term" value="F:metal ion binding"/>
    <property type="evidence" value="ECO:0007669"/>
    <property type="project" value="UniProtKB-KW"/>
</dbReference>
<keyword evidence="9" id="KW-1185">Reference proteome</keyword>
<evidence type="ECO:0000256" key="5">
    <source>
        <dbReference type="ARBA" id="ARBA00023014"/>
    </source>
</evidence>
<feature type="domain" description="4Fe-4S ferredoxin-type" evidence="6">
    <location>
        <begin position="781"/>
        <end position="810"/>
    </location>
</feature>
<dbReference type="Gene3D" id="3.30.70.2740">
    <property type="match status" value="1"/>
</dbReference>
<dbReference type="PROSITE" id="PS00198">
    <property type="entry name" value="4FE4S_FER_1"/>
    <property type="match status" value="1"/>
</dbReference>
<dbReference type="InterPro" id="IPR016164">
    <property type="entry name" value="FAD-linked_Oxase-like_C"/>
</dbReference>
<keyword evidence="5" id="KW-0411">Iron-sulfur</keyword>
<dbReference type="InterPro" id="IPR051914">
    <property type="entry name" value="FAD-linked_OxidoTrans_Type4"/>
</dbReference>
<dbReference type="EMBL" id="FMXO01000004">
    <property type="protein sequence ID" value="SDB17690.1"/>
    <property type="molecule type" value="Genomic_DNA"/>
</dbReference>
<dbReference type="RefSeq" id="WP_092117568.1">
    <property type="nucleotide sequence ID" value="NZ_FMXO01000004.1"/>
</dbReference>
<dbReference type="Gene3D" id="3.30.465.10">
    <property type="match status" value="1"/>
</dbReference>
<reference evidence="8 9" key="1">
    <citation type="submission" date="2016-10" db="EMBL/GenBank/DDBJ databases">
        <authorList>
            <person name="de Groot N.N."/>
        </authorList>
    </citation>
    <scope>NUCLEOTIDE SEQUENCE [LARGE SCALE GENOMIC DNA]</scope>
    <source>
        <strain evidence="8 9">ASO4-2</strain>
    </source>
</reference>
<evidence type="ECO:0000256" key="2">
    <source>
        <dbReference type="ARBA" id="ARBA00022723"/>
    </source>
</evidence>
<dbReference type="GO" id="GO:0071949">
    <property type="term" value="F:FAD binding"/>
    <property type="evidence" value="ECO:0007669"/>
    <property type="project" value="InterPro"/>
</dbReference>
<dbReference type="Pfam" id="PF01565">
    <property type="entry name" value="FAD_binding_4"/>
    <property type="match status" value="1"/>
</dbReference>
<evidence type="ECO:0000313" key="8">
    <source>
        <dbReference type="EMBL" id="SDB17690.1"/>
    </source>
</evidence>
<dbReference type="InterPro" id="IPR004017">
    <property type="entry name" value="Cys_rich_dom"/>
</dbReference>
<name>A0A1G6BAR4_9BACT</name>
<dbReference type="InterPro" id="IPR009051">
    <property type="entry name" value="Helical_ferredxn"/>
</dbReference>
<dbReference type="Proteomes" id="UP000198771">
    <property type="component" value="Unassembled WGS sequence"/>
</dbReference>
<evidence type="ECO:0000259" key="6">
    <source>
        <dbReference type="PROSITE" id="PS51379"/>
    </source>
</evidence>
<dbReference type="SUPFAM" id="SSF46548">
    <property type="entry name" value="alpha-helical ferredoxin"/>
    <property type="match status" value="1"/>
</dbReference>
<dbReference type="GO" id="GO:0051536">
    <property type="term" value="F:iron-sulfur cluster binding"/>
    <property type="evidence" value="ECO:0007669"/>
    <property type="project" value="UniProtKB-KW"/>
</dbReference>
<dbReference type="SUPFAM" id="SSF56176">
    <property type="entry name" value="FAD-binding/transporter-associated domain-like"/>
    <property type="match status" value="1"/>
</dbReference>
<organism evidence="8 9">
    <name type="scientific">Desulfonatronum thiosulfatophilum</name>
    <dbReference type="NCBI Taxonomy" id="617002"/>
    <lineage>
        <taxon>Bacteria</taxon>
        <taxon>Pseudomonadati</taxon>
        <taxon>Thermodesulfobacteriota</taxon>
        <taxon>Desulfovibrionia</taxon>
        <taxon>Desulfovibrionales</taxon>
        <taxon>Desulfonatronaceae</taxon>
        <taxon>Desulfonatronum</taxon>
    </lineage>
</organism>
<dbReference type="Pfam" id="PF13183">
    <property type="entry name" value="Fer4_8"/>
    <property type="match status" value="1"/>
</dbReference>
<dbReference type="PANTHER" id="PTHR42934">
    <property type="entry name" value="GLYCOLATE OXIDASE SUBUNIT GLCD"/>
    <property type="match status" value="1"/>
</dbReference>
<dbReference type="InterPro" id="IPR017900">
    <property type="entry name" value="4Fe4S_Fe_S_CS"/>
</dbReference>
<keyword evidence="4" id="KW-0408">Iron</keyword>
<gene>
    <name evidence="8" type="ORF">SAMN05660653_00847</name>
</gene>
<protein>
    <submittedName>
        <fullName evidence="8">FAD/FMN-containing dehydrogenase</fullName>
    </submittedName>
</protein>
<dbReference type="InterPro" id="IPR004113">
    <property type="entry name" value="FAD-bd_oxidored_4_C"/>
</dbReference>
<dbReference type="InterPro" id="IPR016169">
    <property type="entry name" value="FAD-bd_PCMH_sub2"/>
</dbReference>
<evidence type="ECO:0000256" key="3">
    <source>
        <dbReference type="ARBA" id="ARBA00022827"/>
    </source>
</evidence>
<evidence type="ECO:0000259" key="7">
    <source>
        <dbReference type="PROSITE" id="PS51387"/>
    </source>
</evidence>
<keyword evidence="1" id="KW-0285">Flavoprotein</keyword>
<evidence type="ECO:0000256" key="4">
    <source>
        <dbReference type="ARBA" id="ARBA00023004"/>
    </source>
</evidence>